<comment type="function">
    <text evidence="11">Component of the MICOS complex, a large protein complex of the mitochondrial inner membrane that plays crucial roles in the maintenance of crista junctions, inner membrane architecture, and formation of contact sites to the outer membrane. Plays a role in keeping cristae membranes connected to the inner boundary membrane. Also promotes protein import via the mitochondrial intermembrane space assembly (MIA) pathway.</text>
</comment>
<dbReference type="GO" id="GO:0097753">
    <property type="term" value="P:membrane bending"/>
    <property type="evidence" value="ECO:0007669"/>
    <property type="project" value="EnsemblFungi"/>
</dbReference>
<dbReference type="GO" id="GO:0042407">
    <property type="term" value="P:cristae formation"/>
    <property type="evidence" value="ECO:0007669"/>
    <property type="project" value="EnsemblFungi"/>
</dbReference>
<keyword evidence="7" id="KW-1133">Transmembrane helix</keyword>
<dbReference type="GO" id="GO:0045041">
    <property type="term" value="P:protein import into mitochondrial intermembrane space"/>
    <property type="evidence" value="ECO:0007669"/>
    <property type="project" value="EnsemblFungi"/>
</dbReference>
<dbReference type="STRING" id="1266660.A0A1G4K3N2"/>
<evidence type="ECO:0000256" key="1">
    <source>
        <dbReference type="ARBA" id="ARBA00004434"/>
    </source>
</evidence>
<evidence type="ECO:0000256" key="6">
    <source>
        <dbReference type="ARBA" id="ARBA00022946"/>
    </source>
</evidence>
<evidence type="ECO:0000256" key="5">
    <source>
        <dbReference type="ARBA" id="ARBA00022792"/>
    </source>
</evidence>
<keyword evidence="6" id="KW-0809">Transit peptide</keyword>
<keyword evidence="14" id="KW-1185">Reference proteome</keyword>
<keyword evidence="10" id="KW-0472">Membrane</keyword>
<keyword evidence="9 12" id="KW-0496">Mitochondrion</keyword>
<accession>A0A1G4K3N2</accession>
<keyword evidence="8" id="KW-0175">Coiled coil</keyword>
<dbReference type="GO" id="GO:0030061">
    <property type="term" value="C:mitochondrial crista"/>
    <property type="evidence" value="ECO:0007669"/>
    <property type="project" value="EnsemblFungi"/>
</dbReference>
<evidence type="ECO:0000313" key="13">
    <source>
        <dbReference type="EMBL" id="SCU98314.1"/>
    </source>
</evidence>
<dbReference type="GO" id="GO:0061617">
    <property type="term" value="C:MICOS complex"/>
    <property type="evidence" value="ECO:0007669"/>
    <property type="project" value="EnsemblFungi"/>
</dbReference>
<dbReference type="GO" id="GO:0044284">
    <property type="term" value="C:mitochondrial crista junction"/>
    <property type="evidence" value="ECO:0007669"/>
    <property type="project" value="EnsemblFungi"/>
</dbReference>
<proteinExistence type="inferred from homology"/>
<evidence type="ECO:0000256" key="11">
    <source>
        <dbReference type="ARBA" id="ARBA00025571"/>
    </source>
</evidence>
<evidence type="ECO:0000256" key="4">
    <source>
        <dbReference type="ARBA" id="ARBA00022692"/>
    </source>
</evidence>
<dbReference type="OrthoDB" id="10261039at2759"/>
<name>A0A1G4K3N2_9SACH</name>
<comment type="subunit">
    <text evidence="12">Component of the mitochondrial contact site and cristae organizing system (MICOS) complex.</text>
</comment>
<evidence type="ECO:0000313" key="14">
    <source>
        <dbReference type="Proteomes" id="UP000190274"/>
    </source>
</evidence>
<protein>
    <recommendedName>
        <fullName evidence="3 12">MICOS complex subunit MIC60</fullName>
    </recommendedName>
    <alternativeName>
        <fullName evidence="12">Mitofilin</fullName>
    </alternativeName>
</protein>
<dbReference type="EMBL" id="LT598461">
    <property type="protein sequence ID" value="SCU98314.1"/>
    <property type="molecule type" value="Genomic_DNA"/>
</dbReference>
<evidence type="ECO:0000256" key="9">
    <source>
        <dbReference type="ARBA" id="ARBA00023128"/>
    </source>
</evidence>
<reference evidence="13 14" key="1">
    <citation type="submission" date="2016-03" db="EMBL/GenBank/DDBJ databases">
        <authorList>
            <person name="Devillers H."/>
        </authorList>
    </citation>
    <scope>NUCLEOTIDE SEQUENCE [LARGE SCALE GENOMIC DNA]</scope>
    <source>
        <strain evidence="13">CBS 10888</strain>
    </source>
</reference>
<keyword evidence="5 12" id="KW-0999">Mitochondrion inner membrane</keyword>
<comment type="similarity">
    <text evidence="2 12">Belongs to the MICOS complex subunit Mic60 family.</text>
</comment>
<dbReference type="Proteomes" id="UP000190274">
    <property type="component" value="Chromosome H"/>
</dbReference>
<dbReference type="Pfam" id="PF09731">
    <property type="entry name" value="Mitofilin"/>
    <property type="match status" value="1"/>
</dbReference>
<organism evidence="13 14">
    <name type="scientific">Lachancea dasiensis</name>
    <dbReference type="NCBI Taxonomy" id="1072105"/>
    <lineage>
        <taxon>Eukaryota</taxon>
        <taxon>Fungi</taxon>
        <taxon>Dikarya</taxon>
        <taxon>Ascomycota</taxon>
        <taxon>Saccharomycotina</taxon>
        <taxon>Saccharomycetes</taxon>
        <taxon>Saccharomycetales</taxon>
        <taxon>Saccharomycetaceae</taxon>
        <taxon>Lachancea</taxon>
    </lineage>
</organism>
<comment type="subcellular location">
    <subcellularLocation>
        <location evidence="1 12">Mitochondrion inner membrane</location>
        <topology evidence="1 12">Single-pass membrane protein</topology>
    </subcellularLocation>
</comment>
<gene>
    <name evidence="13" type="ORF">LADA_0H12112G</name>
</gene>
<dbReference type="GO" id="GO:0008289">
    <property type="term" value="F:lipid binding"/>
    <property type="evidence" value="ECO:0007669"/>
    <property type="project" value="EnsemblFungi"/>
</dbReference>
<sequence>MQNTFTSSMLRSRHNASYGRLLQTLGRGQRSRGMATFEGKPMKRSNPLRRFVIRATIAVTGFYAGGVALSVNNDQFGELFCDNVPLAETMVELYESYRDESFQASRMPLEELKQKFGELGTKTDRIPARGADSVLTTEQIAALPATQEVKIEDETLVKLRLPPLNLRSQAEPRTRDLVQLVNDSVQEINEESFILPEDAYNAVTDTYAKLNHALQTLNENFQTDLSQSLADKYGRASQDLSESYELKLKTREVELTEQFLNEFNAFKAQLESRSSEELSSALKAKEQALLAKQSNEVALLSIKQVEEFNKILSEKLDQERSGRLSKLQELDNSVQGLTDAIDQVDTFMMKSEVVTQLNLLATALKTKLQSGSHSVQLDSELSRLKTLYEILPGKPSKCCKTKDPQLLDILITQLDSLASKQQILSNEQLHSRWSLLQKDLVTSSLLPPNAGILGHTAAKFFSFFVLDKNGTPVDSDVDSIFARVGTNLTHSKLDKAVEEAVALKGWPRVLCDEWVLEARRKLEIETLVDALDCEIRSL</sequence>
<evidence type="ECO:0000256" key="3">
    <source>
        <dbReference type="ARBA" id="ARBA00018116"/>
    </source>
</evidence>
<evidence type="ECO:0000256" key="12">
    <source>
        <dbReference type="RuleBase" id="RU363000"/>
    </source>
</evidence>
<dbReference type="InterPro" id="IPR019133">
    <property type="entry name" value="MIC60"/>
</dbReference>
<dbReference type="AlphaFoldDB" id="A0A1G4K3N2"/>
<evidence type="ECO:0000256" key="7">
    <source>
        <dbReference type="ARBA" id="ARBA00022989"/>
    </source>
</evidence>
<evidence type="ECO:0000256" key="8">
    <source>
        <dbReference type="ARBA" id="ARBA00023054"/>
    </source>
</evidence>
<keyword evidence="4 12" id="KW-0812">Transmembrane</keyword>
<evidence type="ECO:0000256" key="10">
    <source>
        <dbReference type="ARBA" id="ARBA00023136"/>
    </source>
</evidence>
<evidence type="ECO:0000256" key="2">
    <source>
        <dbReference type="ARBA" id="ARBA00010877"/>
    </source>
</evidence>
<dbReference type="PANTHER" id="PTHR15415">
    <property type="entry name" value="MITOFILIN"/>
    <property type="match status" value="1"/>
</dbReference>
<dbReference type="PANTHER" id="PTHR15415:SF7">
    <property type="entry name" value="MICOS COMPLEX SUBUNIT MIC60"/>
    <property type="match status" value="1"/>
</dbReference>